<dbReference type="GO" id="GO:0006650">
    <property type="term" value="P:glycerophospholipid metabolic process"/>
    <property type="evidence" value="ECO:0007669"/>
    <property type="project" value="UniProtKB-UniRule"/>
</dbReference>
<dbReference type="Gene3D" id="3.40.50.720">
    <property type="entry name" value="NAD(P)-binding Rossmann-like Domain"/>
    <property type="match status" value="1"/>
</dbReference>
<keyword evidence="8 9" id="KW-1208">Phospholipid metabolism</keyword>
<feature type="domain" description="Glycerol-3-phosphate dehydrogenase NAD-dependent N-terminal" evidence="15">
    <location>
        <begin position="1"/>
        <end position="140"/>
    </location>
</feature>
<organism evidence="17 18">
    <name type="scientific">Acetobacter oeni</name>
    <dbReference type="NCBI Taxonomy" id="304077"/>
    <lineage>
        <taxon>Bacteria</taxon>
        <taxon>Pseudomonadati</taxon>
        <taxon>Pseudomonadota</taxon>
        <taxon>Alphaproteobacteria</taxon>
        <taxon>Acetobacterales</taxon>
        <taxon>Acetobacteraceae</taxon>
        <taxon>Acetobacter</taxon>
    </lineage>
</organism>
<feature type="binding site" evidence="9">
    <location>
        <position position="237"/>
    </location>
    <ligand>
        <name>sn-glycerol 3-phosphate</name>
        <dbReference type="ChEBI" id="CHEBI:57597"/>
    </ligand>
</feature>
<dbReference type="GO" id="GO:0051287">
    <property type="term" value="F:NAD binding"/>
    <property type="evidence" value="ECO:0007669"/>
    <property type="project" value="InterPro"/>
</dbReference>
<feature type="binding site" evidence="9">
    <location>
        <position position="263"/>
    </location>
    <ligand>
        <name>NADPH</name>
        <dbReference type="ChEBI" id="CHEBI:57783"/>
    </ligand>
</feature>
<dbReference type="Pfam" id="PF01210">
    <property type="entry name" value="NAD_Gly3P_dh_N"/>
    <property type="match status" value="1"/>
</dbReference>
<evidence type="ECO:0000256" key="1">
    <source>
        <dbReference type="ARBA" id="ARBA00011009"/>
    </source>
</evidence>
<gene>
    <name evidence="9 17" type="primary">gpsA</name>
    <name evidence="17" type="ORF">AOE01nite_10050</name>
</gene>
<evidence type="ECO:0000259" key="15">
    <source>
        <dbReference type="Pfam" id="PF01210"/>
    </source>
</evidence>
<feature type="binding site" evidence="9">
    <location>
        <position position="173"/>
    </location>
    <ligand>
        <name>sn-glycerol 3-phosphate</name>
        <dbReference type="ChEBI" id="CHEBI:57597"/>
    </ligand>
</feature>
<dbReference type="EC" id="1.1.1.94" evidence="9"/>
<feature type="binding site" evidence="12">
    <location>
        <position position="237"/>
    </location>
    <ligand>
        <name>NAD(+)</name>
        <dbReference type="ChEBI" id="CHEBI:57540"/>
    </ligand>
</feature>
<dbReference type="GO" id="GO:0046167">
    <property type="term" value="P:glycerol-3-phosphate biosynthetic process"/>
    <property type="evidence" value="ECO:0007669"/>
    <property type="project" value="UniProtKB-UniRule"/>
</dbReference>
<evidence type="ECO:0000256" key="11">
    <source>
        <dbReference type="PIRSR" id="PIRSR000114-2"/>
    </source>
</evidence>
<evidence type="ECO:0000256" key="3">
    <source>
        <dbReference type="ARBA" id="ARBA00022857"/>
    </source>
</evidence>
<feature type="binding site" evidence="11">
    <location>
        <begin position="237"/>
        <end position="238"/>
    </location>
    <ligand>
        <name>substrate</name>
    </ligand>
</feature>
<dbReference type="InterPro" id="IPR011128">
    <property type="entry name" value="G3P_DH_NAD-dep_N"/>
</dbReference>
<evidence type="ECO:0000256" key="14">
    <source>
        <dbReference type="RuleBase" id="RU000439"/>
    </source>
</evidence>
<evidence type="ECO:0000259" key="16">
    <source>
        <dbReference type="Pfam" id="PF07479"/>
    </source>
</evidence>
<dbReference type="HAMAP" id="MF_00394">
    <property type="entry name" value="NAD_Glyc3P_dehydrog"/>
    <property type="match status" value="1"/>
</dbReference>
<dbReference type="GO" id="GO:0141153">
    <property type="term" value="F:glycerol-3-phosphate dehydrogenase (NADP+) activity"/>
    <property type="evidence" value="ECO:0007669"/>
    <property type="project" value="RHEA"/>
</dbReference>
<dbReference type="SUPFAM" id="SSF51735">
    <property type="entry name" value="NAD(P)-binding Rossmann-fold domains"/>
    <property type="match status" value="1"/>
</dbReference>
<dbReference type="PANTHER" id="PTHR11728">
    <property type="entry name" value="GLYCEROL-3-PHOSPHATE DEHYDROGENASE"/>
    <property type="match status" value="1"/>
</dbReference>
<feature type="binding site" evidence="9">
    <location>
        <position position="122"/>
    </location>
    <ligand>
        <name>NADPH</name>
        <dbReference type="ChEBI" id="CHEBI:57783"/>
    </ligand>
</feature>
<dbReference type="EMBL" id="BJYG01000010">
    <property type="protein sequence ID" value="GEN62781.1"/>
    <property type="molecule type" value="Genomic_DNA"/>
</dbReference>
<dbReference type="InterPro" id="IPR006168">
    <property type="entry name" value="G3P_DH_NAD-dep"/>
</dbReference>
<dbReference type="InterPro" id="IPR008927">
    <property type="entry name" value="6-PGluconate_DH-like_C_sf"/>
</dbReference>
<proteinExistence type="inferred from homology"/>
<evidence type="ECO:0000256" key="4">
    <source>
        <dbReference type="ARBA" id="ARBA00023002"/>
    </source>
</evidence>
<evidence type="ECO:0000256" key="5">
    <source>
        <dbReference type="ARBA" id="ARBA00023027"/>
    </source>
</evidence>
<keyword evidence="9" id="KW-0963">Cytoplasm</keyword>
<feature type="binding site" evidence="9">
    <location>
        <position position="90"/>
    </location>
    <ligand>
        <name>sn-glycerol 3-phosphate</name>
        <dbReference type="ChEBI" id="CHEBI:57597"/>
    </ligand>
</feature>
<feature type="binding site" evidence="9">
    <location>
        <position position="6"/>
    </location>
    <ligand>
        <name>NADPH</name>
        <dbReference type="ChEBI" id="CHEBI:57783"/>
    </ligand>
</feature>
<dbReference type="NCBIfam" id="NF000942">
    <property type="entry name" value="PRK00094.1-4"/>
    <property type="match status" value="1"/>
</dbReference>
<comment type="pathway">
    <text evidence="9">Membrane lipid metabolism; glycerophospholipid metabolism.</text>
</comment>
<feature type="binding site" evidence="9">
    <location>
        <position position="237"/>
    </location>
    <ligand>
        <name>NADPH</name>
        <dbReference type="ChEBI" id="CHEBI:57783"/>
    </ligand>
</feature>
<feature type="binding site" evidence="9">
    <location>
        <position position="27"/>
    </location>
    <ligand>
        <name>NADPH</name>
        <dbReference type="ChEBI" id="CHEBI:57783"/>
    </ligand>
</feature>
<name>A0A511XIP4_9PROT</name>
<dbReference type="GO" id="GO:0008654">
    <property type="term" value="P:phospholipid biosynthetic process"/>
    <property type="evidence" value="ECO:0007669"/>
    <property type="project" value="UniProtKB-KW"/>
</dbReference>
<dbReference type="SUPFAM" id="SSF48179">
    <property type="entry name" value="6-phosphogluconate dehydrogenase C-terminal domain-like"/>
    <property type="match status" value="1"/>
</dbReference>
<feature type="binding site" evidence="9">
    <location>
        <position position="90"/>
    </location>
    <ligand>
        <name>NADPH</name>
        <dbReference type="ChEBI" id="CHEBI:57783"/>
    </ligand>
</feature>
<feature type="binding site" evidence="11">
    <location>
        <position position="90"/>
    </location>
    <ligand>
        <name>substrate</name>
    </ligand>
</feature>
<comment type="function">
    <text evidence="9">Catalyzes the reduction of the glycolytic intermediate dihydroxyacetone phosphate (DHAP) to sn-glycerol 3-phosphate (G3P), the key precursor for phospholipid synthesis.</text>
</comment>
<protein>
    <recommendedName>
        <fullName evidence="9">Glycerol-3-phosphate dehydrogenase [NAD(P)+]</fullName>
        <ecNumber evidence="9">1.1.1.94</ecNumber>
    </recommendedName>
    <alternativeName>
        <fullName evidence="9">NAD(P)(+)-dependent glycerol-3-phosphate dehydrogenase</fullName>
    </alternativeName>
    <alternativeName>
        <fullName evidence="9">NAD(P)H-dependent dihydroxyacetone-phosphate reductase</fullName>
    </alternativeName>
</protein>
<dbReference type="Gene3D" id="1.10.1040.10">
    <property type="entry name" value="N-(1-d-carboxylethyl)-l-norvaline Dehydrogenase, domain 2"/>
    <property type="match status" value="1"/>
</dbReference>
<dbReference type="FunFam" id="1.10.1040.10:FF:000001">
    <property type="entry name" value="Glycerol-3-phosphate dehydrogenase [NAD(P)+]"/>
    <property type="match status" value="1"/>
</dbReference>
<keyword evidence="7 9" id="KW-0594">Phospholipid biosynthesis</keyword>
<reference evidence="17 18" key="1">
    <citation type="submission" date="2019-07" db="EMBL/GenBank/DDBJ databases">
        <title>Whole genome shotgun sequence of Acetobacter oeni NBRC 105207.</title>
        <authorList>
            <person name="Hosoyama A."/>
            <person name="Uohara A."/>
            <person name="Ohji S."/>
            <person name="Ichikawa N."/>
        </authorList>
    </citation>
    <scope>NUCLEOTIDE SEQUENCE [LARGE SCALE GENOMIC DNA]</scope>
    <source>
        <strain evidence="17 18">NBRC 105207</strain>
    </source>
</reference>
<keyword evidence="3 9" id="KW-0521">NADP</keyword>
<keyword evidence="4 9" id="KW-0560">Oxidoreductase</keyword>
<dbReference type="InterPro" id="IPR006109">
    <property type="entry name" value="G3P_DH_NAD-dep_C"/>
</dbReference>
<evidence type="ECO:0000256" key="2">
    <source>
        <dbReference type="ARBA" id="ARBA00022516"/>
    </source>
</evidence>
<comment type="subcellular location">
    <subcellularLocation>
        <location evidence="9">Cytoplasm</location>
    </subcellularLocation>
</comment>
<dbReference type="PRINTS" id="PR00077">
    <property type="entry name" value="GPDHDRGNASE"/>
</dbReference>
<keyword evidence="2 9" id="KW-0444">Lipid biosynthesis</keyword>
<keyword evidence="9" id="KW-0547">Nucleotide-binding</keyword>
<dbReference type="AlphaFoldDB" id="A0A511XIP4"/>
<dbReference type="GO" id="GO:0046168">
    <property type="term" value="P:glycerol-3-phosphate catabolic process"/>
    <property type="evidence" value="ECO:0007669"/>
    <property type="project" value="InterPro"/>
</dbReference>
<feature type="binding site" evidence="9">
    <location>
        <position position="236"/>
    </location>
    <ligand>
        <name>sn-glycerol 3-phosphate</name>
        <dbReference type="ChEBI" id="CHEBI:57597"/>
    </ligand>
</feature>
<dbReference type="PROSITE" id="PS00957">
    <property type="entry name" value="NAD_G3PDH"/>
    <property type="match status" value="1"/>
</dbReference>
<accession>A0A511XIP4</accession>
<feature type="binding site" evidence="12">
    <location>
        <begin position="3"/>
        <end position="8"/>
    </location>
    <ligand>
        <name>NAD(+)</name>
        <dbReference type="ChEBI" id="CHEBI:57540"/>
    </ligand>
</feature>
<comment type="similarity">
    <text evidence="1 9 13">Belongs to the NAD-dependent glycerol-3-phosphate dehydrogenase family.</text>
</comment>
<evidence type="ECO:0000256" key="13">
    <source>
        <dbReference type="RuleBase" id="RU000437"/>
    </source>
</evidence>
<keyword evidence="5 9" id="KW-0520">NAD</keyword>
<evidence type="ECO:0000313" key="18">
    <source>
        <dbReference type="Proteomes" id="UP000321746"/>
    </source>
</evidence>
<dbReference type="Proteomes" id="UP000321746">
    <property type="component" value="Unassembled WGS sequence"/>
</dbReference>
<evidence type="ECO:0000256" key="9">
    <source>
        <dbReference type="HAMAP-Rule" id="MF_00394"/>
    </source>
</evidence>
<keyword evidence="18" id="KW-1185">Reference proteome</keyword>
<evidence type="ECO:0000256" key="10">
    <source>
        <dbReference type="PIRSR" id="PIRSR000114-1"/>
    </source>
</evidence>
<comment type="catalytic activity">
    <reaction evidence="9 14">
        <text>sn-glycerol 3-phosphate + NADP(+) = dihydroxyacetone phosphate + NADPH + H(+)</text>
        <dbReference type="Rhea" id="RHEA:11096"/>
        <dbReference type="ChEBI" id="CHEBI:15378"/>
        <dbReference type="ChEBI" id="CHEBI:57597"/>
        <dbReference type="ChEBI" id="CHEBI:57642"/>
        <dbReference type="ChEBI" id="CHEBI:57783"/>
        <dbReference type="ChEBI" id="CHEBI:58349"/>
        <dbReference type="EC" id="1.1.1.94"/>
    </reaction>
</comment>
<dbReference type="Pfam" id="PF07479">
    <property type="entry name" value="NAD_Gly3P_dh_C"/>
    <property type="match status" value="1"/>
</dbReference>
<feature type="binding site" evidence="9">
    <location>
        <position position="238"/>
    </location>
    <ligand>
        <name>sn-glycerol 3-phosphate</name>
        <dbReference type="ChEBI" id="CHEBI:57597"/>
    </ligand>
</feature>
<feature type="binding site" evidence="12">
    <location>
        <position position="122"/>
    </location>
    <ligand>
        <name>NAD(+)</name>
        <dbReference type="ChEBI" id="CHEBI:57540"/>
    </ligand>
</feature>
<feature type="domain" description="Glycerol-3-phosphate dehydrogenase NAD-dependent C-terminal" evidence="16">
    <location>
        <begin position="162"/>
        <end position="302"/>
    </location>
</feature>
<feature type="active site" description="Proton acceptor" evidence="9 10">
    <location>
        <position position="173"/>
    </location>
</feature>
<dbReference type="UniPathway" id="UPA00940"/>
<comment type="catalytic activity">
    <reaction evidence="9">
        <text>sn-glycerol 3-phosphate + NAD(+) = dihydroxyacetone phosphate + NADH + H(+)</text>
        <dbReference type="Rhea" id="RHEA:11092"/>
        <dbReference type="ChEBI" id="CHEBI:15378"/>
        <dbReference type="ChEBI" id="CHEBI:57540"/>
        <dbReference type="ChEBI" id="CHEBI:57597"/>
        <dbReference type="ChEBI" id="CHEBI:57642"/>
        <dbReference type="ChEBI" id="CHEBI:57945"/>
        <dbReference type="EC" id="1.1.1.94"/>
    </reaction>
</comment>
<feature type="binding site" evidence="9">
    <location>
        <position position="118"/>
    </location>
    <ligand>
        <name>sn-glycerol 3-phosphate</name>
        <dbReference type="ChEBI" id="CHEBI:57597"/>
    </ligand>
</feature>
<sequence>MIGAGSWGLALALQAVRAGADVHLWARDPSGRLPNGAMPRLPDHPLPDRIFVSGGMPERADMLLIATPMQYLPATLARIEVTAPVVLCCKGVEPDSLRFPLDILRDRHPDSAGAVLSGPNFAHEIAAGLPAAAVIASRKPGLARALADSLGTPAFRLYNSTDTAGVQLGGAAKNVIAIAAGATIGAGLGENARAALVTRGLAELGRLARALGGTSDTITGLAGMGDLLLTCTGSASRNFRTGVALGSGLTLEETLASLGGVAEGVPTAGALSGLAARNTVSVPVIDAVADLVAGRITVPDAIEQLLARPAGVETPGA</sequence>
<dbReference type="GO" id="GO:0005829">
    <property type="term" value="C:cytosol"/>
    <property type="evidence" value="ECO:0007669"/>
    <property type="project" value="TreeGrafter"/>
</dbReference>
<comment type="caution">
    <text evidence="9">Lacks conserved residue(s) required for the propagation of feature annotation.</text>
</comment>
<evidence type="ECO:0000256" key="12">
    <source>
        <dbReference type="PIRSR" id="PIRSR000114-3"/>
    </source>
</evidence>
<feature type="binding site" evidence="9">
    <location>
        <position position="7"/>
    </location>
    <ligand>
        <name>NADPH</name>
        <dbReference type="ChEBI" id="CHEBI:57783"/>
    </ligand>
</feature>
<evidence type="ECO:0000256" key="6">
    <source>
        <dbReference type="ARBA" id="ARBA00023098"/>
    </source>
</evidence>
<evidence type="ECO:0000256" key="7">
    <source>
        <dbReference type="ARBA" id="ARBA00023209"/>
    </source>
</evidence>
<feature type="binding site" evidence="9">
    <location>
        <position position="261"/>
    </location>
    <ligand>
        <name>NADPH</name>
        <dbReference type="ChEBI" id="CHEBI:57783"/>
    </ligand>
</feature>
<dbReference type="InterPro" id="IPR036291">
    <property type="entry name" value="NAD(P)-bd_dom_sf"/>
</dbReference>
<comment type="caution">
    <text evidence="17">The sequence shown here is derived from an EMBL/GenBank/DDBJ whole genome shotgun (WGS) entry which is preliminary data.</text>
</comment>
<dbReference type="NCBIfam" id="NF000940">
    <property type="entry name" value="PRK00094.1-2"/>
    <property type="match status" value="1"/>
</dbReference>
<evidence type="ECO:0000256" key="8">
    <source>
        <dbReference type="ARBA" id="ARBA00023264"/>
    </source>
</evidence>
<dbReference type="InterPro" id="IPR013328">
    <property type="entry name" value="6PGD_dom2"/>
</dbReference>
<dbReference type="PIRSF" id="PIRSF000114">
    <property type="entry name" value="Glycerol-3-P_dh"/>
    <property type="match status" value="1"/>
</dbReference>
<evidence type="ECO:0000313" key="17">
    <source>
        <dbReference type="EMBL" id="GEN62781.1"/>
    </source>
</evidence>
<keyword evidence="6 9" id="KW-0443">Lipid metabolism</keyword>
<feature type="binding site" evidence="9">
    <location>
        <position position="226"/>
    </location>
    <ligand>
        <name>sn-glycerol 3-phosphate</name>
        <dbReference type="ChEBI" id="CHEBI:57597"/>
    </ligand>
</feature>
<dbReference type="GO" id="GO:0005975">
    <property type="term" value="P:carbohydrate metabolic process"/>
    <property type="evidence" value="ECO:0007669"/>
    <property type="project" value="InterPro"/>
</dbReference>
<dbReference type="GO" id="GO:0141152">
    <property type="term" value="F:glycerol-3-phosphate dehydrogenase (NAD+) activity"/>
    <property type="evidence" value="ECO:0007669"/>
    <property type="project" value="RHEA"/>
</dbReference>
<dbReference type="PANTHER" id="PTHR11728:SF1">
    <property type="entry name" value="GLYCEROL-3-PHOSPHATE DEHYDROGENASE [NAD(+)] 2, CHLOROPLASTIC"/>
    <property type="match status" value="1"/>
</dbReference>